<dbReference type="RefSeq" id="WP_204652695.1">
    <property type="nucleotide sequence ID" value="NZ_JAFBFD010000001.1"/>
</dbReference>
<reference evidence="4" key="1">
    <citation type="journal article" date="2019" name="Int. J. Syst. Evol. Microbiol.">
        <title>The Global Catalogue of Microorganisms (GCM) 10K type strain sequencing project: providing services to taxonomists for standard genome sequencing and annotation.</title>
        <authorList>
            <consortium name="The Broad Institute Genomics Platform"/>
            <consortium name="The Broad Institute Genome Sequencing Center for Infectious Disease"/>
            <person name="Wu L."/>
            <person name="Ma J."/>
        </authorList>
    </citation>
    <scope>NUCLEOTIDE SEQUENCE [LARGE SCALE GENOMIC DNA]</scope>
    <source>
        <strain evidence="4">CGMCC 1.19032</strain>
    </source>
</reference>
<gene>
    <name evidence="3" type="ORF">ACFO5I_11860</name>
</gene>
<dbReference type="Proteomes" id="UP001595969">
    <property type="component" value="Unassembled WGS sequence"/>
</dbReference>
<evidence type="ECO:0000256" key="1">
    <source>
        <dbReference type="PROSITE-ProRule" id="PRU00409"/>
    </source>
</evidence>
<organism evidence="3 4">
    <name type="scientific">Enterococcus lemanii</name>
    <dbReference type="NCBI Taxonomy" id="1159752"/>
    <lineage>
        <taxon>Bacteria</taxon>
        <taxon>Bacillati</taxon>
        <taxon>Bacillota</taxon>
        <taxon>Bacilli</taxon>
        <taxon>Lactobacillales</taxon>
        <taxon>Enterococcaceae</taxon>
        <taxon>Enterococcus</taxon>
    </lineage>
</organism>
<keyword evidence="3" id="KW-0436">Ligase</keyword>
<name>A0ABV9N0V1_9ENTE</name>
<proteinExistence type="predicted"/>
<feature type="domain" description="ATP-grasp" evidence="2">
    <location>
        <begin position="126"/>
        <end position="328"/>
    </location>
</feature>
<keyword evidence="4" id="KW-1185">Reference proteome</keyword>
<evidence type="ECO:0000313" key="3">
    <source>
        <dbReference type="EMBL" id="MFC4720418.1"/>
    </source>
</evidence>
<evidence type="ECO:0000259" key="2">
    <source>
        <dbReference type="PROSITE" id="PS50975"/>
    </source>
</evidence>
<dbReference type="SUPFAM" id="SSF56059">
    <property type="entry name" value="Glutathione synthetase ATP-binding domain-like"/>
    <property type="match status" value="1"/>
</dbReference>
<dbReference type="EMBL" id="JBHSGS010000063">
    <property type="protein sequence ID" value="MFC4720418.1"/>
    <property type="molecule type" value="Genomic_DNA"/>
</dbReference>
<sequence>MEQKKFIPILLGSDMNVYGMAKAFHEAYGIQSVAYADHILAPTKYSKIVTVHTISGFSQDPVFTDTLVQLAKSVYQDPKVKYLLIPCGDGYAELLSKNKEILAPYYTFIANDFSLFKQLVNKVAFYETCDQYDLPYPETLIISQTSLVNGKFVGELPFSFPIALKPANSVEWLSIEFEGRKKAYVIQERAEFEEVIQKIYEAGYQSEMIAQDFIPGDDSYMRVLNAYVDQNHQVRMMGLGHPLLEDPTPGSVGNYVVILPDENPALYQLMEKFLKDIRYVGFANFDMKYDVRDGQYKLFEINLRQGRSSYFLTLNGLNLAEAITNDLVFHKPFVQTIYGKKETQDSKIWLGVPKKIFLKYAKENDDKKRGIALLDAGKVGTTLFYTKDKSLRRYLLMKRAFYNYHERFKKYFQVKEG</sequence>
<accession>A0ABV9N0V1</accession>
<dbReference type="Gene3D" id="3.30.470.20">
    <property type="entry name" value="ATP-grasp fold, B domain"/>
    <property type="match status" value="1"/>
</dbReference>
<keyword evidence="1" id="KW-0067">ATP-binding</keyword>
<evidence type="ECO:0000313" key="4">
    <source>
        <dbReference type="Proteomes" id="UP001595969"/>
    </source>
</evidence>
<keyword evidence="1" id="KW-0547">Nucleotide-binding</keyword>
<dbReference type="GO" id="GO:0016874">
    <property type="term" value="F:ligase activity"/>
    <property type="evidence" value="ECO:0007669"/>
    <property type="project" value="UniProtKB-KW"/>
</dbReference>
<dbReference type="PROSITE" id="PS50975">
    <property type="entry name" value="ATP_GRASP"/>
    <property type="match status" value="1"/>
</dbReference>
<protein>
    <submittedName>
        <fullName evidence="3">Carboxylate--amine ligase</fullName>
    </submittedName>
</protein>
<comment type="caution">
    <text evidence="3">The sequence shown here is derived from an EMBL/GenBank/DDBJ whole genome shotgun (WGS) entry which is preliminary data.</text>
</comment>
<dbReference type="InterPro" id="IPR011761">
    <property type="entry name" value="ATP-grasp"/>
</dbReference>